<evidence type="ECO:0000256" key="1">
    <source>
        <dbReference type="ARBA" id="ARBA00022730"/>
    </source>
</evidence>
<dbReference type="InterPro" id="IPR020930">
    <property type="entry name" value="Ribosomal_uL5_bac-type"/>
</dbReference>
<protein>
    <recommendedName>
        <fullName evidence="5">Large ribosomal subunit protein bL25</fullName>
    </recommendedName>
    <alternativeName>
        <fullName evidence="5">General stress protein CTC</fullName>
    </alternativeName>
</protein>
<dbReference type="PANTHER" id="PTHR33284">
    <property type="entry name" value="RIBOSOMAL PROTEIN L25/GLN-TRNA SYNTHETASE, ANTI-CODON-BINDING DOMAIN-CONTAINING PROTEIN"/>
    <property type="match status" value="1"/>
</dbReference>
<dbReference type="EMBL" id="MHLC01000024">
    <property type="protein sequence ID" value="OGZ00948.1"/>
    <property type="molecule type" value="Genomic_DNA"/>
</dbReference>
<evidence type="ECO:0000256" key="4">
    <source>
        <dbReference type="ARBA" id="ARBA00023274"/>
    </source>
</evidence>
<comment type="subunit">
    <text evidence="5">Part of the 50S ribosomal subunit; part of the 5S rRNA/L5/L18/L25 subcomplex. Contacts the 5S rRNA. Binds to the 5S rRNA independently of L5 and L18.</text>
</comment>
<dbReference type="InterPro" id="IPR037121">
    <property type="entry name" value="Ribosomal_bL25_C"/>
</dbReference>
<dbReference type="Gene3D" id="2.40.240.10">
    <property type="entry name" value="Ribosomal Protein L25, Chain P"/>
    <property type="match status" value="1"/>
</dbReference>
<evidence type="ECO:0000256" key="6">
    <source>
        <dbReference type="SAM" id="MobiDB-lite"/>
    </source>
</evidence>
<dbReference type="Gene3D" id="2.170.120.20">
    <property type="entry name" value="Ribosomal protein L25, beta domain"/>
    <property type="match status" value="1"/>
</dbReference>
<feature type="domain" description="Large ribosomal subunit protein bL25 beta" evidence="8">
    <location>
        <begin position="96"/>
        <end position="180"/>
    </location>
</feature>
<sequence length="221" mass="24759">MELVAQIRDKLGKASKALREQGLIPAELYGHGVKNLHLAVGVKEFKKVFKEAGENTVITLRVDKETRPALIHDVARDRLHDDVTHVDFYEVRMDQKITAHIPVEFVDEAPAVKNLGGILNKTMTEIEVEALPADLPHRFTVSLSPLVELNQSIYVKDLRPPKGVKILVAPGTVMVTVTPPLKEEVVEKPAEVSEVKVESEEKKIEREKEKEKDKEKEKPAA</sequence>
<comment type="caution">
    <text evidence="9">The sequence shown here is derived from an EMBL/GenBank/DDBJ whole genome shotgun (WGS) entry which is preliminary data.</text>
</comment>
<reference evidence="9 10" key="1">
    <citation type="journal article" date="2016" name="Nat. Commun.">
        <title>Thousands of microbial genomes shed light on interconnected biogeochemical processes in an aquifer system.</title>
        <authorList>
            <person name="Anantharaman K."/>
            <person name="Brown C.T."/>
            <person name="Hug L.A."/>
            <person name="Sharon I."/>
            <person name="Castelle C.J."/>
            <person name="Probst A.J."/>
            <person name="Thomas B.C."/>
            <person name="Singh A."/>
            <person name="Wilkins M.J."/>
            <person name="Karaoz U."/>
            <person name="Brodie E.L."/>
            <person name="Williams K.H."/>
            <person name="Hubbard S.S."/>
            <person name="Banfield J.F."/>
        </authorList>
    </citation>
    <scope>NUCLEOTIDE SEQUENCE [LARGE SCALE GENOMIC DNA]</scope>
</reference>
<dbReference type="Proteomes" id="UP000178495">
    <property type="component" value="Unassembled WGS sequence"/>
</dbReference>
<dbReference type="GO" id="GO:0003735">
    <property type="term" value="F:structural constituent of ribosome"/>
    <property type="evidence" value="ECO:0007669"/>
    <property type="project" value="InterPro"/>
</dbReference>
<dbReference type="CDD" id="cd00495">
    <property type="entry name" value="Ribosomal_L25_TL5_CTC"/>
    <property type="match status" value="1"/>
</dbReference>
<dbReference type="PANTHER" id="PTHR33284:SF1">
    <property type="entry name" value="RIBOSOMAL PROTEIN L25_GLN-TRNA SYNTHETASE, ANTI-CODON-BINDING DOMAIN-CONTAINING PROTEIN"/>
    <property type="match status" value="1"/>
</dbReference>
<dbReference type="NCBIfam" id="TIGR00731">
    <property type="entry name" value="bL25_bact_ctc"/>
    <property type="match status" value="1"/>
</dbReference>
<name>A0A1G2CKK0_9BACT</name>
<dbReference type="Pfam" id="PF01386">
    <property type="entry name" value="Ribosomal_L25p"/>
    <property type="match status" value="1"/>
</dbReference>
<feature type="region of interest" description="Disordered" evidence="6">
    <location>
        <begin position="188"/>
        <end position="221"/>
    </location>
</feature>
<dbReference type="InterPro" id="IPR029751">
    <property type="entry name" value="Ribosomal_L25_dom"/>
</dbReference>
<accession>A0A1G2CKK0</accession>
<keyword evidence="3 5" id="KW-0689">Ribosomal protein</keyword>
<comment type="function">
    <text evidence="5">This is one of the proteins that binds to the 5S RNA in the ribosome where it forms part of the central protuberance.</text>
</comment>
<evidence type="ECO:0000256" key="5">
    <source>
        <dbReference type="HAMAP-Rule" id="MF_01334"/>
    </source>
</evidence>
<dbReference type="Pfam" id="PF14693">
    <property type="entry name" value="Ribosomal_TL5_C"/>
    <property type="match status" value="1"/>
</dbReference>
<feature type="domain" description="Large ribosomal subunit protein bL25 L25" evidence="7">
    <location>
        <begin position="3"/>
        <end position="88"/>
    </location>
</feature>
<keyword evidence="1 5" id="KW-0699">rRNA-binding</keyword>
<dbReference type="GO" id="GO:0006412">
    <property type="term" value="P:translation"/>
    <property type="evidence" value="ECO:0007669"/>
    <property type="project" value="UniProtKB-UniRule"/>
</dbReference>
<proteinExistence type="inferred from homology"/>
<dbReference type="STRING" id="1798652.A3A43_03460"/>
<keyword evidence="2 5" id="KW-0694">RNA-binding</keyword>
<dbReference type="AlphaFoldDB" id="A0A1G2CKK0"/>
<evidence type="ECO:0000313" key="10">
    <source>
        <dbReference type="Proteomes" id="UP000178495"/>
    </source>
</evidence>
<evidence type="ECO:0000259" key="7">
    <source>
        <dbReference type="Pfam" id="PF01386"/>
    </source>
</evidence>
<dbReference type="InterPro" id="IPR020057">
    <property type="entry name" value="Ribosomal_bL25_b-dom"/>
</dbReference>
<dbReference type="GO" id="GO:0022625">
    <property type="term" value="C:cytosolic large ribosomal subunit"/>
    <property type="evidence" value="ECO:0007669"/>
    <property type="project" value="TreeGrafter"/>
</dbReference>
<keyword evidence="4 5" id="KW-0687">Ribonucleoprotein</keyword>
<evidence type="ECO:0000256" key="3">
    <source>
        <dbReference type="ARBA" id="ARBA00022980"/>
    </source>
</evidence>
<gene>
    <name evidence="5" type="primary">rplY</name>
    <name evidence="5" type="synonym">ctc</name>
    <name evidence="9" type="ORF">A3A43_03460</name>
</gene>
<evidence type="ECO:0000313" key="9">
    <source>
        <dbReference type="EMBL" id="OGZ00948.1"/>
    </source>
</evidence>
<comment type="similarity">
    <text evidence="5">Belongs to the bacterial ribosomal protein bL25 family. CTC subfamily.</text>
</comment>
<dbReference type="InterPro" id="IPR001021">
    <property type="entry name" value="Ribosomal_bL25_long"/>
</dbReference>
<evidence type="ECO:0000256" key="2">
    <source>
        <dbReference type="ARBA" id="ARBA00022884"/>
    </source>
</evidence>
<dbReference type="SUPFAM" id="SSF50715">
    <property type="entry name" value="Ribosomal protein L25-like"/>
    <property type="match status" value="1"/>
</dbReference>
<organism evidence="9 10">
    <name type="scientific">Candidatus Liptonbacteria bacterium RIFCSPLOWO2_01_FULL_56_20</name>
    <dbReference type="NCBI Taxonomy" id="1798652"/>
    <lineage>
        <taxon>Bacteria</taxon>
        <taxon>Candidatus Liptoniibacteriota</taxon>
    </lineage>
</organism>
<dbReference type="InterPro" id="IPR020056">
    <property type="entry name" value="Rbsml_bL25/Gln-tRNA_synth_N"/>
</dbReference>
<dbReference type="GO" id="GO:0008097">
    <property type="term" value="F:5S rRNA binding"/>
    <property type="evidence" value="ECO:0007669"/>
    <property type="project" value="InterPro"/>
</dbReference>
<dbReference type="InterPro" id="IPR011035">
    <property type="entry name" value="Ribosomal_bL25/Gln-tRNA_synth"/>
</dbReference>
<dbReference type="HAMAP" id="MF_01334">
    <property type="entry name" value="Ribosomal_bL25_CTC"/>
    <property type="match status" value="1"/>
</dbReference>
<evidence type="ECO:0000259" key="8">
    <source>
        <dbReference type="Pfam" id="PF14693"/>
    </source>
</evidence>